<feature type="region of interest" description="Disordered" evidence="5">
    <location>
        <begin position="72"/>
        <end position="244"/>
    </location>
</feature>
<protein>
    <submittedName>
        <fullName evidence="8">TonB family protein</fullName>
    </submittedName>
</protein>
<evidence type="ECO:0000256" key="2">
    <source>
        <dbReference type="ARBA" id="ARBA00022692"/>
    </source>
</evidence>
<keyword evidence="3 6" id="KW-1133">Transmembrane helix</keyword>
<reference evidence="8 9" key="1">
    <citation type="submission" date="2020-03" db="EMBL/GenBank/DDBJ databases">
        <title>Metabolic flexibility allows generalist bacteria to become dominant in a frequently disturbed ecosystem.</title>
        <authorList>
            <person name="Chen Y.-J."/>
            <person name="Leung P.M."/>
            <person name="Bay S.K."/>
            <person name="Hugenholtz P."/>
            <person name="Kessler A.J."/>
            <person name="Shelley G."/>
            <person name="Waite D.W."/>
            <person name="Cook P.L."/>
            <person name="Greening C."/>
        </authorList>
    </citation>
    <scope>NUCLEOTIDE SEQUENCE [LARGE SCALE GENOMIC DNA]</scope>
    <source>
        <strain evidence="8">SS_bin_28</strain>
    </source>
</reference>
<gene>
    <name evidence="8" type="ORF">HKN21_07685</name>
</gene>
<feature type="compositionally biased region" description="Gly residues" evidence="5">
    <location>
        <begin position="194"/>
        <end position="204"/>
    </location>
</feature>
<evidence type="ECO:0000313" key="9">
    <source>
        <dbReference type="Proteomes" id="UP000547674"/>
    </source>
</evidence>
<keyword evidence="4 6" id="KW-0472">Membrane</keyword>
<dbReference type="NCBIfam" id="TIGR01352">
    <property type="entry name" value="tonB_Cterm"/>
    <property type="match status" value="1"/>
</dbReference>
<proteinExistence type="predicted"/>
<evidence type="ECO:0000256" key="3">
    <source>
        <dbReference type="ARBA" id="ARBA00022989"/>
    </source>
</evidence>
<feature type="compositionally biased region" description="Basic and acidic residues" evidence="5">
    <location>
        <begin position="85"/>
        <end position="99"/>
    </location>
</feature>
<evidence type="ECO:0000256" key="6">
    <source>
        <dbReference type="SAM" id="Phobius"/>
    </source>
</evidence>
<name>A0A7Y2E7K1_UNCEI</name>
<evidence type="ECO:0000256" key="1">
    <source>
        <dbReference type="ARBA" id="ARBA00004167"/>
    </source>
</evidence>
<keyword evidence="2 6" id="KW-0812">Transmembrane</keyword>
<dbReference type="AlphaFoldDB" id="A0A7Y2E7K1"/>
<feature type="compositionally biased region" description="Low complexity" evidence="5">
    <location>
        <begin position="143"/>
        <end position="161"/>
    </location>
</feature>
<comment type="caution">
    <text evidence="8">The sequence shown here is derived from an EMBL/GenBank/DDBJ whole genome shotgun (WGS) entry which is preliminary data.</text>
</comment>
<dbReference type="InterPro" id="IPR037682">
    <property type="entry name" value="TonB_C"/>
</dbReference>
<dbReference type="EMBL" id="JABDJR010000302">
    <property type="protein sequence ID" value="NNF06626.1"/>
    <property type="molecule type" value="Genomic_DNA"/>
</dbReference>
<dbReference type="InterPro" id="IPR006260">
    <property type="entry name" value="TonB/TolA_C"/>
</dbReference>
<accession>A0A7Y2E7K1</accession>
<dbReference type="InterPro" id="IPR049806">
    <property type="entry name" value="MasK-like_C"/>
</dbReference>
<dbReference type="NCBIfam" id="NF033768">
    <property type="entry name" value="myxo_SS_tail"/>
    <property type="match status" value="1"/>
</dbReference>
<dbReference type="Pfam" id="PF03544">
    <property type="entry name" value="TonB_C"/>
    <property type="match status" value="1"/>
</dbReference>
<evidence type="ECO:0000256" key="4">
    <source>
        <dbReference type="ARBA" id="ARBA00023136"/>
    </source>
</evidence>
<feature type="transmembrane region" description="Helical" evidence="6">
    <location>
        <begin position="20"/>
        <end position="41"/>
    </location>
</feature>
<dbReference type="Proteomes" id="UP000547674">
    <property type="component" value="Unassembled WGS sequence"/>
</dbReference>
<evidence type="ECO:0000259" key="7">
    <source>
        <dbReference type="Pfam" id="PF03544"/>
    </source>
</evidence>
<sequence length="342" mass="35601">MSALTPKLYQQPILGTIDPLLQRCLTIATGLALILLLVVLITPLRVQLMDDVEEVPERFAKLILEKPVAPPVPAADVQVPNPTSEPKEKEPEPAPEVKAETPPPKPAQLETPRRAKPKPIDADKGQLGREKAKAEVSSALKETTASLEKSLSSLSTSLTQTKTKREVSARKGRGAKPSARGTSQLAQVADAPSAGGGVATGGTGSQLRSDLLSVETVGGTGKGSSASGRAGGRRGGRGKAGGAEGSYRTNASLLAVVKRYSAGIEFCYDNELKKSPGLRGKLVVAITVLASGRVSDVKVVSNSLGSGALSQCAVSQIKGWKFPAIPEGTVTFQTPFVFTPPK</sequence>
<dbReference type="Gene3D" id="3.30.1150.10">
    <property type="match status" value="1"/>
</dbReference>
<evidence type="ECO:0000256" key="5">
    <source>
        <dbReference type="SAM" id="MobiDB-lite"/>
    </source>
</evidence>
<evidence type="ECO:0000313" key="8">
    <source>
        <dbReference type="EMBL" id="NNF06626.1"/>
    </source>
</evidence>
<feature type="compositionally biased region" description="Basic and acidic residues" evidence="5">
    <location>
        <begin position="118"/>
        <end position="134"/>
    </location>
</feature>
<dbReference type="SUPFAM" id="SSF74653">
    <property type="entry name" value="TolA/TonB C-terminal domain"/>
    <property type="match status" value="1"/>
</dbReference>
<organism evidence="8 9">
    <name type="scientific">Eiseniibacteriota bacterium</name>
    <dbReference type="NCBI Taxonomy" id="2212470"/>
    <lineage>
        <taxon>Bacteria</taxon>
        <taxon>Candidatus Eiseniibacteriota</taxon>
    </lineage>
</organism>
<feature type="domain" description="TonB C-terminal" evidence="7">
    <location>
        <begin position="276"/>
        <end position="339"/>
    </location>
</feature>
<comment type="subcellular location">
    <subcellularLocation>
        <location evidence="1">Membrane</location>
        <topology evidence="1">Single-pass membrane protein</topology>
    </subcellularLocation>
</comment>
<dbReference type="GO" id="GO:0016020">
    <property type="term" value="C:membrane"/>
    <property type="evidence" value="ECO:0007669"/>
    <property type="project" value="UniProtKB-SubCell"/>
</dbReference>
<dbReference type="GO" id="GO:0055085">
    <property type="term" value="P:transmembrane transport"/>
    <property type="evidence" value="ECO:0007669"/>
    <property type="project" value="InterPro"/>
</dbReference>